<keyword evidence="1" id="KW-0812">Transmembrane</keyword>
<dbReference type="InterPro" id="IPR019429">
    <property type="entry name" value="7TM_GPCR_serpentine_rcpt_Sri"/>
</dbReference>
<dbReference type="Proteomes" id="UP000008281">
    <property type="component" value="Unassembled WGS sequence"/>
</dbReference>
<dbReference type="HOGENOM" id="CLU_1129976_0_0_1"/>
<evidence type="ECO:0000313" key="2">
    <source>
        <dbReference type="EMBL" id="EFO95474.1"/>
    </source>
</evidence>
<evidence type="ECO:0000256" key="1">
    <source>
        <dbReference type="SAM" id="Phobius"/>
    </source>
</evidence>
<keyword evidence="1" id="KW-0472">Membrane</keyword>
<feature type="transmembrane region" description="Helical" evidence="1">
    <location>
        <begin position="73"/>
        <end position="99"/>
    </location>
</feature>
<dbReference type="Pfam" id="PF10327">
    <property type="entry name" value="7TM_GPCR_Sri"/>
    <property type="match status" value="1"/>
</dbReference>
<sequence>MTCNFMMAIQFFQREHRYKAFYKPGQIQISHNVSKYSTIQKIITLLIFQKYRSHLQSFHNLPNFSIYNLNERWIILLSSVFIGLLFAGLLFAITTIRMFGILMDLQGCTSVLNFRIQRTALISLISQLAASTFFLLPPGALAGLSLLGVEYTQGELRRESKFKIKNVFNCARWRIRRVLLEDKFLFLILFYFVHEEYTTRTPFKFIILFQQNAMVNIIIITFNNTNEKSIKPLLMHQQTDNTSEKT</sequence>
<keyword evidence="3" id="KW-1185">Reference proteome</keyword>
<name>E3LIT9_CAERE</name>
<proteinExistence type="predicted"/>
<evidence type="ECO:0000313" key="3">
    <source>
        <dbReference type="Proteomes" id="UP000008281"/>
    </source>
</evidence>
<organism evidence="3">
    <name type="scientific">Caenorhabditis remanei</name>
    <name type="common">Caenorhabditis vulgaris</name>
    <dbReference type="NCBI Taxonomy" id="31234"/>
    <lineage>
        <taxon>Eukaryota</taxon>
        <taxon>Metazoa</taxon>
        <taxon>Ecdysozoa</taxon>
        <taxon>Nematoda</taxon>
        <taxon>Chromadorea</taxon>
        <taxon>Rhabditida</taxon>
        <taxon>Rhabditina</taxon>
        <taxon>Rhabditomorpha</taxon>
        <taxon>Rhabditoidea</taxon>
        <taxon>Rhabditidae</taxon>
        <taxon>Peloderinae</taxon>
        <taxon>Caenorhabditis</taxon>
    </lineage>
</organism>
<protein>
    <submittedName>
        <fullName evidence="2">Uncharacterized protein</fullName>
    </submittedName>
</protein>
<dbReference type="AlphaFoldDB" id="E3LIT9"/>
<reference evidence="2" key="1">
    <citation type="submission" date="2007-07" db="EMBL/GenBank/DDBJ databases">
        <title>PCAP assembly of the Caenorhabditis remanei genome.</title>
        <authorList>
            <consortium name="The Caenorhabditis remanei Sequencing Consortium"/>
            <person name="Wilson R.K."/>
        </authorList>
    </citation>
    <scope>NUCLEOTIDE SEQUENCE [LARGE SCALE GENOMIC DNA]</scope>
    <source>
        <strain evidence="2">PB4641</strain>
    </source>
</reference>
<dbReference type="OrthoDB" id="5791716at2759"/>
<dbReference type="InParanoid" id="E3LIT9"/>
<accession>E3LIT9</accession>
<gene>
    <name evidence="2" type="ORF">CRE_09434</name>
</gene>
<dbReference type="EMBL" id="DS268409">
    <property type="protein sequence ID" value="EFO95474.1"/>
    <property type="molecule type" value="Genomic_DNA"/>
</dbReference>
<keyword evidence="1" id="KW-1133">Transmembrane helix</keyword>